<proteinExistence type="predicted"/>
<keyword evidence="1" id="KW-1133">Transmembrane helix</keyword>
<dbReference type="RefSeq" id="WP_250873321.1">
    <property type="nucleotide sequence ID" value="NZ_JALXFV010000003.1"/>
</dbReference>
<evidence type="ECO:0000313" key="3">
    <source>
        <dbReference type="Proteomes" id="UP001597187"/>
    </source>
</evidence>
<reference evidence="2 3" key="1">
    <citation type="journal article" date="2019" name="Int. J. Syst. Evol. Microbiol.">
        <title>The Global Catalogue of Microorganisms (GCM) 10K type strain sequencing project: providing services to taxonomists for standard genome sequencing and annotation.</title>
        <authorList>
            <consortium name="The Broad Institute Genomics Platform"/>
            <consortium name="The Broad Institute Genome Sequencing Center for Infectious Disease"/>
            <person name="Wu L."/>
            <person name="Ma J."/>
        </authorList>
    </citation>
    <scope>NUCLEOTIDE SEQUENCE [LARGE SCALE GENOMIC DNA]</scope>
    <source>
        <strain evidence="2 3">CGMCC 1.12563</strain>
    </source>
</reference>
<protein>
    <submittedName>
        <fullName evidence="2">Uncharacterized protein</fullName>
    </submittedName>
</protein>
<accession>A0ABD6AUS0</accession>
<dbReference type="Proteomes" id="UP001597187">
    <property type="component" value="Unassembled WGS sequence"/>
</dbReference>
<feature type="transmembrane region" description="Helical" evidence="1">
    <location>
        <begin position="41"/>
        <end position="59"/>
    </location>
</feature>
<evidence type="ECO:0000313" key="2">
    <source>
        <dbReference type="EMBL" id="MFD1513369.1"/>
    </source>
</evidence>
<dbReference type="EMBL" id="JBHUDC010000003">
    <property type="protein sequence ID" value="MFD1513369.1"/>
    <property type="molecule type" value="Genomic_DNA"/>
</dbReference>
<dbReference type="AlphaFoldDB" id="A0ABD6AUS0"/>
<name>A0ABD6AUS0_9EURY</name>
<organism evidence="2 3">
    <name type="scientific">Halomarina rubra</name>
    <dbReference type="NCBI Taxonomy" id="2071873"/>
    <lineage>
        <taxon>Archaea</taxon>
        <taxon>Methanobacteriati</taxon>
        <taxon>Methanobacteriota</taxon>
        <taxon>Stenosarchaea group</taxon>
        <taxon>Halobacteria</taxon>
        <taxon>Halobacteriales</taxon>
        <taxon>Natronomonadaceae</taxon>
        <taxon>Halomarina</taxon>
    </lineage>
</organism>
<evidence type="ECO:0000256" key="1">
    <source>
        <dbReference type="SAM" id="Phobius"/>
    </source>
</evidence>
<comment type="caution">
    <text evidence="2">The sequence shown here is derived from an EMBL/GenBank/DDBJ whole genome shotgun (WGS) entry which is preliminary data.</text>
</comment>
<keyword evidence="1" id="KW-0812">Transmembrane</keyword>
<keyword evidence="1" id="KW-0472">Membrane</keyword>
<gene>
    <name evidence="2" type="ORF">ACFSBT_08770</name>
</gene>
<keyword evidence="3" id="KW-1185">Reference proteome</keyword>
<sequence length="69" mass="7613">MNDATLQDRLERIERRQNLVLVLLVVPYLLAAAEFVSYLTIGIAGTVALVVAYVGVAVSRRRQQNAASR</sequence>
<feature type="transmembrane region" description="Helical" evidence="1">
    <location>
        <begin position="18"/>
        <end position="35"/>
    </location>
</feature>